<feature type="binding site" evidence="6">
    <location>
        <position position="24"/>
    </location>
    <ligand>
        <name>(6S)-5-formyl-5,6,7,8-tetrahydrofolate</name>
        <dbReference type="ChEBI" id="CHEBI:57457"/>
    </ligand>
</feature>
<dbReference type="InterPro" id="IPR027368">
    <property type="entry name" value="MnmE_dom2"/>
</dbReference>
<dbReference type="PANTHER" id="PTHR42714">
    <property type="entry name" value="TRNA MODIFICATION GTPASE GTPBP3"/>
    <property type="match status" value="1"/>
</dbReference>
<gene>
    <name evidence="6" type="primary">mnmE</name>
    <name evidence="6" type="synonym">trmE</name>
    <name evidence="9" type="ORF">CNE99_02405</name>
</gene>
<keyword evidence="3 6" id="KW-0547">Nucleotide-binding</keyword>
<feature type="domain" description="TrmE-type G" evidence="8">
    <location>
        <begin position="216"/>
        <end position="388"/>
    </location>
</feature>
<dbReference type="GO" id="GO:0003924">
    <property type="term" value="F:GTPase activity"/>
    <property type="evidence" value="ECO:0007669"/>
    <property type="project" value="UniProtKB-UniRule"/>
</dbReference>
<dbReference type="Pfam" id="PF12631">
    <property type="entry name" value="MnmE_helical"/>
    <property type="match status" value="1"/>
</dbReference>
<dbReference type="GO" id="GO:0046872">
    <property type="term" value="F:metal ion binding"/>
    <property type="evidence" value="ECO:0007669"/>
    <property type="project" value="UniProtKB-KW"/>
</dbReference>
<dbReference type="InterPro" id="IPR027266">
    <property type="entry name" value="TrmE/GcvT-like"/>
</dbReference>
<dbReference type="Proteomes" id="UP000219327">
    <property type="component" value="Unassembled WGS sequence"/>
</dbReference>
<dbReference type="PROSITE" id="PS51709">
    <property type="entry name" value="G_TRME"/>
    <property type="match status" value="1"/>
</dbReference>
<dbReference type="NCBIfam" id="NF003661">
    <property type="entry name" value="PRK05291.1-3"/>
    <property type="match status" value="1"/>
</dbReference>
<dbReference type="HAMAP" id="MF_00379">
    <property type="entry name" value="GTPase_MnmE"/>
    <property type="match status" value="1"/>
</dbReference>
<evidence type="ECO:0000256" key="3">
    <source>
        <dbReference type="ARBA" id="ARBA00022741"/>
    </source>
</evidence>
<keyword evidence="6" id="KW-0460">Magnesium</keyword>
<dbReference type="InterPro" id="IPR031168">
    <property type="entry name" value="G_TrmE"/>
</dbReference>
<evidence type="ECO:0000256" key="7">
    <source>
        <dbReference type="RuleBase" id="RU003313"/>
    </source>
</evidence>
<evidence type="ECO:0000256" key="2">
    <source>
        <dbReference type="ARBA" id="ARBA00022694"/>
    </source>
</evidence>
<keyword evidence="6" id="KW-0479">Metal-binding</keyword>
<feature type="binding site" evidence="6">
    <location>
        <position position="120"/>
    </location>
    <ligand>
        <name>(6S)-5-formyl-5,6,7,8-tetrahydrofolate</name>
        <dbReference type="ChEBI" id="CHEBI:57457"/>
    </ligand>
</feature>
<comment type="caution">
    <text evidence="9">The sequence shown here is derived from an EMBL/GenBank/DDBJ whole genome shotgun (WGS) entry which is preliminary data.</text>
</comment>
<feature type="binding site" evidence="6">
    <location>
        <position position="230"/>
    </location>
    <ligand>
        <name>Mg(2+)</name>
        <dbReference type="ChEBI" id="CHEBI:18420"/>
    </ligand>
</feature>
<organism evidence="9 10">
    <name type="scientific">OM182 bacterium MED-G24</name>
    <dbReference type="NCBI Taxonomy" id="1986255"/>
    <lineage>
        <taxon>Bacteria</taxon>
        <taxon>Pseudomonadati</taxon>
        <taxon>Pseudomonadota</taxon>
        <taxon>Gammaproteobacteria</taxon>
        <taxon>OMG group</taxon>
        <taxon>OM182 clade</taxon>
    </lineage>
</organism>
<evidence type="ECO:0000256" key="1">
    <source>
        <dbReference type="ARBA" id="ARBA00011043"/>
    </source>
</evidence>
<accession>A0A2A5WYK5</accession>
<comment type="subcellular location">
    <subcellularLocation>
        <location evidence="6">Cytoplasm</location>
    </subcellularLocation>
</comment>
<evidence type="ECO:0000259" key="8">
    <source>
        <dbReference type="PROSITE" id="PS51709"/>
    </source>
</evidence>
<comment type="subunit">
    <text evidence="6">Homodimer. Heterotetramer of two MnmE and two MnmG subunits.</text>
</comment>
<dbReference type="CDD" id="cd04164">
    <property type="entry name" value="trmE"/>
    <property type="match status" value="1"/>
</dbReference>
<evidence type="ECO:0000313" key="10">
    <source>
        <dbReference type="Proteomes" id="UP000219327"/>
    </source>
</evidence>
<dbReference type="Pfam" id="PF01926">
    <property type="entry name" value="MMR_HSR1"/>
    <property type="match status" value="1"/>
</dbReference>
<comment type="cofactor">
    <cofactor evidence="6">
        <name>K(+)</name>
        <dbReference type="ChEBI" id="CHEBI:29103"/>
    </cofactor>
    <text evidence="6">Binds 1 potassium ion per subunit.</text>
</comment>
<keyword evidence="2 6" id="KW-0819">tRNA processing</keyword>
<dbReference type="GO" id="GO:0005525">
    <property type="term" value="F:GTP binding"/>
    <property type="evidence" value="ECO:0007669"/>
    <property type="project" value="UniProtKB-UniRule"/>
</dbReference>
<keyword evidence="5 6" id="KW-0342">GTP-binding</keyword>
<dbReference type="GO" id="GO:0005829">
    <property type="term" value="C:cytosol"/>
    <property type="evidence" value="ECO:0007669"/>
    <property type="project" value="TreeGrafter"/>
</dbReference>
<dbReference type="InterPro" id="IPR006073">
    <property type="entry name" value="GTP-bd"/>
</dbReference>
<dbReference type="NCBIfam" id="TIGR00231">
    <property type="entry name" value="small_GTP"/>
    <property type="match status" value="1"/>
</dbReference>
<dbReference type="PRINTS" id="PR00326">
    <property type="entry name" value="GTP1OBG"/>
</dbReference>
<dbReference type="SUPFAM" id="SSF52540">
    <property type="entry name" value="P-loop containing nucleoside triphosphate hydrolases"/>
    <property type="match status" value="1"/>
</dbReference>
<dbReference type="AlphaFoldDB" id="A0A2A5WYK5"/>
<dbReference type="InterPro" id="IPR027417">
    <property type="entry name" value="P-loop_NTPase"/>
</dbReference>
<protein>
    <recommendedName>
        <fullName evidence="6">tRNA modification GTPase MnmE</fullName>
        <ecNumber evidence="6">3.6.-.-</ecNumber>
    </recommendedName>
</protein>
<dbReference type="InterPro" id="IPR025867">
    <property type="entry name" value="MnmE_helical"/>
</dbReference>
<comment type="caution">
    <text evidence="6">Lacks conserved residue(s) required for the propagation of feature annotation.</text>
</comment>
<feature type="binding site" evidence="6">
    <location>
        <position position="81"/>
    </location>
    <ligand>
        <name>(6S)-5-formyl-5,6,7,8-tetrahydrofolate</name>
        <dbReference type="ChEBI" id="CHEBI:57457"/>
    </ligand>
</feature>
<dbReference type="SUPFAM" id="SSF116878">
    <property type="entry name" value="TrmE connector domain"/>
    <property type="match status" value="1"/>
</dbReference>
<proteinExistence type="inferred from homology"/>
<comment type="function">
    <text evidence="6">Exhibits a very high intrinsic GTPase hydrolysis rate. Involved in the addition of a carboxymethylaminomethyl (cmnm) group at the wobble position (U34) of certain tRNAs, forming tRNA-cmnm(5)s(2)U34.</text>
</comment>
<dbReference type="CDD" id="cd14858">
    <property type="entry name" value="TrmE_N"/>
    <property type="match status" value="1"/>
</dbReference>
<dbReference type="InterPro" id="IPR018948">
    <property type="entry name" value="GTP-bd_TrmE_N"/>
</dbReference>
<dbReference type="Gene3D" id="1.20.120.430">
    <property type="entry name" value="tRNA modification GTPase MnmE domain 2"/>
    <property type="match status" value="1"/>
</dbReference>
<feature type="binding site" evidence="6">
    <location>
        <position position="465"/>
    </location>
    <ligand>
        <name>(6S)-5-formyl-5,6,7,8-tetrahydrofolate</name>
        <dbReference type="ChEBI" id="CHEBI:57457"/>
    </ligand>
</feature>
<dbReference type="InterPro" id="IPR004520">
    <property type="entry name" value="GTPase_MnmE"/>
</dbReference>
<dbReference type="GO" id="GO:0002098">
    <property type="term" value="P:tRNA wobble uridine modification"/>
    <property type="evidence" value="ECO:0007669"/>
    <property type="project" value="TreeGrafter"/>
</dbReference>
<dbReference type="Gene3D" id="3.40.50.300">
    <property type="entry name" value="P-loop containing nucleotide triphosphate hydrolases"/>
    <property type="match status" value="1"/>
</dbReference>
<feature type="binding site" evidence="6">
    <location>
        <begin position="226"/>
        <end position="231"/>
    </location>
    <ligand>
        <name>GTP</name>
        <dbReference type="ChEBI" id="CHEBI:37565"/>
    </ligand>
</feature>
<evidence type="ECO:0000256" key="4">
    <source>
        <dbReference type="ARBA" id="ARBA00022958"/>
    </source>
</evidence>
<evidence type="ECO:0000256" key="6">
    <source>
        <dbReference type="HAMAP-Rule" id="MF_00379"/>
    </source>
</evidence>
<feature type="binding site" evidence="6">
    <location>
        <position position="251"/>
    </location>
    <ligand>
        <name>Mg(2+)</name>
        <dbReference type="ChEBI" id="CHEBI:18420"/>
    </ligand>
</feature>
<feature type="binding site" evidence="6">
    <location>
        <begin position="270"/>
        <end position="273"/>
    </location>
    <ligand>
        <name>GTP</name>
        <dbReference type="ChEBI" id="CHEBI:37565"/>
    </ligand>
</feature>
<dbReference type="PANTHER" id="PTHR42714:SF2">
    <property type="entry name" value="TRNA MODIFICATION GTPASE GTPBP3, MITOCHONDRIAL"/>
    <property type="match status" value="1"/>
</dbReference>
<feature type="binding site" evidence="6">
    <location>
        <begin position="245"/>
        <end position="251"/>
    </location>
    <ligand>
        <name>GTP</name>
        <dbReference type="ChEBI" id="CHEBI:37565"/>
    </ligand>
</feature>
<dbReference type="Pfam" id="PF10396">
    <property type="entry name" value="TrmE_N"/>
    <property type="match status" value="1"/>
</dbReference>
<dbReference type="Gene3D" id="3.30.1360.120">
    <property type="entry name" value="Probable tRNA modification gtpase trme, domain 1"/>
    <property type="match status" value="1"/>
</dbReference>
<dbReference type="GO" id="GO:0030488">
    <property type="term" value="P:tRNA methylation"/>
    <property type="evidence" value="ECO:0007669"/>
    <property type="project" value="TreeGrafter"/>
</dbReference>
<dbReference type="EMBL" id="NTKD01000006">
    <property type="protein sequence ID" value="PDH41146.1"/>
    <property type="molecule type" value="Genomic_DNA"/>
</dbReference>
<sequence>MAISPDTIAAVATPGGRGGVGIIRVSGSLVPDIAEGMTGRLPEPRRATLAEFRGDDHAIIDQGLMLYFPGSASFTGEPVLEIHGHGGLVVMDLLLRRVLALGARPARAGEFTERAFLNDKIDLAQAEAVADLIDSVSEASARSAVRSLSGEFSACISDLTEQLIQLRVYVEAAIDFPEEEIDFLADERIVKRLDAIAILLKDVRVRATQGSVLREGITLAIVGPPNAGKSSLMNRLSGQPVAIVSAQAGTTRDVLREQLVIRGMPVQLVDTAGIRSTADDIEQEGVRRALSEVTNANVVLLVIDQSGSPEIVKGAIRGMLEELKDVLDDFDGDVILVFNKNDIASSAGSVSGVDLISPLIERVSQVSVSAVTGNGFDALYEQIERSAGMNSTVEGVFMARRRHLDALARAAEHVMEGQAQLTMNAAGELLAEELRSAQRSLGEITGEFSSDDLLGRIFESFCIGK</sequence>
<reference evidence="9 10" key="1">
    <citation type="submission" date="2017-08" db="EMBL/GenBank/DDBJ databases">
        <title>Fine stratification of microbial communities through a metagenomic profile of the photic zone.</title>
        <authorList>
            <person name="Haro-Moreno J.M."/>
            <person name="Lopez-Perez M."/>
            <person name="De La Torre J."/>
            <person name="Picazo A."/>
            <person name="Camacho A."/>
            <person name="Rodriguez-Valera F."/>
        </authorList>
    </citation>
    <scope>NUCLEOTIDE SEQUENCE [LARGE SCALE GENOMIC DNA]</scope>
    <source>
        <strain evidence="9">MED-G24</strain>
    </source>
</reference>
<name>A0A2A5WYK5_9GAMM</name>
<keyword evidence="6" id="KW-0963">Cytoplasm</keyword>
<dbReference type="NCBIfam" id="TIGR00450">
    <property type="entry name" value="mnmE_trmE_thdF"/>
    <property type="match status" value="1"/>
</dbReference>
<evidence type="ECO:0000256" key="5">
    <source>
        <dbReference type="ARBA" id="ARBA00023134"/>
    </source>
</evidence>
<evidence type="ECO:0000313" key="9">
    <source>
        <dbReference type="EMBL" id="PDH41146.1"/>
    </source>
</evidence>
<dbReference type="EC" id="3.6.-.-" evidence="6"/>
<keyword evidence="4 6" id="KW-0630">Potassium</keyword>
<dbReference type="InterPro" id="IPR005225">
    <property type="entry name" value="Small_GTP-bd"/>
</dbReference>
<keyword evidence="6" id="KW-0378">Hydrolase</keyword>
<comment type="similarity">
    <text evidence="1 6 7">Belongs to the TRAFAC class TrmE-Era-EngA-EngB-Septin-like GTPase superfamily. TrmE GTPase family.</text>
</comment>